<evidence type="ECO:0000256" key="1">
    <source>
        <dbReference type="ARBA" id="ARBA00008553"/>
    </source>
</evidence>
<dbReference type="InterPro" id="IPR031310">
    <property type="entry name" value="Ribosomal_uL5_N"/>
</dbReference>
<gene>
    <name evidence="5" type="primary">rplE</name>
    <name evidence="9" type="ORF">UU32_C0020G0011</name>
</gene>
<accession>A0A0G0UB37</accession>
<dbReference type="GO" id="GO:0019843">
    <property type="term" value="F:rRNA binding"/>
    <property type="evidence" value="ECO:0007669"/>
    <property type="project" value="UniProtKB-UniRule"/>
</dbReference>
<dbReference type="GO" id="GO:0005840">
    <property type="term" value="C:ribosome"/>
    <property type="evidence" value="ECO:0007669"/>
    <property type="project" value="UniProtKB-KW"/>
</dbReference>
<evidence type="ECO:0000259" key="8">
    <source>
        <dbReference type="Pfam" id="PF00673"/>
    </source>
</evidence>
<dbReference type="PANTHER" id="PTHR11994">
    <property type="entry name" value="60S RIBOSOMAL PROTEIN L11-RELATED"/>
    <property type="match status" value="1"/>
</dbReference>
<dbReference type="InterPro" id="IPR022803">
    <property type="entry name" value="Ribosomal_uL5_dom_sf"/>
</dbReference>
<dbReference type="Proteomes" id="UP000033858">
    <property type="component" value="Unassembled WGS sequence"/>
</dbReference>
<keyword evidence="2 5" id="KW-0689">Ribosomal protein</keyword>
<evidence type="ECO:0000256" key="5">
    <source>
        <dbReference type="HAMAP-Rule" id="MF_01333"/>
    </source>
</evidence>
<feature type="domain" description="Large ribosomal subunit protein uL5 N-terminal" evidence="7">
    <location>
        <begin position="18"/>
        <end position="70"/>
    </location>
</feature>
<keyword evidence="5" id="KW-0699">rRNA-binding</keyword>
<evidence type="ECO:0000256" key="3">
    <source>
        <dbReference type="ARBA" id="ARBA00023274"/>
    </source>
</evidence>
<dbReference type="GO" id="GO:1990904">
    <property type="term" value="C:ribonucleoprotein complex"/>
    <property type="evidence" value="ECO:0007669"/>
    <property type="project" value="UniProtKB-KW"/>
</dbReference>
<dbReference type="SUPFAM" id="SSF55282">
    <property type="entry name" value="RL5-like"/>
    <property type="match status" value="1"/>
</dbReference>
<comment type="similarity">
    <text evidence="1 5 6">Belongs to the universal ribosomal protein uL5 family.</text>
</comment>
<dbReference type="Pfam" id="PF00673">
    <property type="entry name" value="Ribosomal_L5_C"/>
    <property type="match status" value="1"/>
</dbReference>
<dbReference type="GO" id="GO:0000049">
    <property type="term" value="F:tRNA binding"/>
    <property type="evidence" value="ECO:0007669"/>
    <property type="project" value="UniProtKB-UniRule"/>
</dbReference>
<dbReference type="Pfam" id="PF00281">
    <property type="entry name" value="Ribosomal_L5"/>
    <property type="match status" value="1"/>
</dbReference>
<dbReference type="GO" id="GO:0003735">
    <property type="term" value="F:structural constituent of ribosome"/>
    <property type="evidence" value="ECO:0007669"/>
    <property type="project" value="InterPro"/>
</dbReference>
<keyword evidence="5" id="KW-0694">RNA-binding</keyword>
<dbReference type="Gene3D" id="3.30.1440.10">
    <property type="match status" value="1"/>
</dbReference>
<dbReference type="EMBL" id="LCAE01000020">
    <property type="protein sequence ID" value="KKR86184.1"/>
    <property type="molecule type" value="Genomic_DNA"/>
</dbReference>
<comment type="function">
    <text evidence="5">This is 1 of the proteins that bind and probably mediate the attachment of the 5S RNA into the large ribosomal subunit, where it forms part of the central protuberance. In the 70S ribosome it contacts protein S13 of the 30S subunit (bridge B1b), connecting the 2 subunits; this bridge is implicated in subunit movement. Contacts the P site tRNA; the 5S rRNA and some of its associated proteins might help stabilize positioning of ribosome-bound tRNAs.</text>
</comment>
<dbReference type="FunFam" id="3.30.1440.10:FF:000001">
    <property type="entry name" value="50S ribosomal protein L5"/>
    <property type="match status" value="1"/>
</dbReference>
<dbReference type="AlphaFoldDB" id="A0A0G0UB37"/>
<dbReference type="NCBIfam" id="NF000585">
    <property type="entry name" value="PRK00010.1"/>
    <property type="match status" value="1"/>
</dbReference>
<evidence type="ECO:0000256" key="4">
    <source>
        <dbReference type="ARBA" id="ARBA00035245"/>
    </source>
</evidence>
<dbReference type="PIRSF" id="PIRSF002161">
    <property type="entry name" value="Ribosomal_L5"/>
    <property type="match status" value="1"/>
</dbReference>
<evidence type="ECO:0000313" key="9">
    <source>
        <dbReference type="EMBL" id="KKR86184.1"/>
    </source>
</evidence>
<comment type="subunit">
    <text evidence="5">Part of the 50S ribosomal subunit; part of the 5S rRNA/L5/L18/L25 subcomplex. Contacts the 5S rRNA and the P site tRNA. Forms a bridge to the 30S subunit in the 70S ribosome.</text>
</comment>
<evidence type="ECO:0000313" key="10">
    <source>
        <dbReference type="Proteomes" id="UP000033858"/>
    </source>
</evidence>
<organism evidence="9 10">
    <name type="scientific">Candidatus Woesebacteria bacterium GW2011_GWB1_41_10</name>
    <dbReference type="NCBI Taxonomy" id="1618577"/>
    <lineage>
        <taxon>Bacteria</taxon>
        <taxon>Candidatus Woeseibacteriota</taxon>
    </lineage>
</organism>
<protein>
    <recommendedName>
        <fullName evidence="4 5">Large ribosomal subunit protein uL5</fullName>
    </recommendedName>
</protein>
<dbReference type="GO" id="GO:0006412">
    <property type="term" value="P:translation"/>
    <property type="evidence" value="ECO:0007669"/>
    <property type="project" value="UniProtKB-UniRule"/>
</dbReference>
<dbReference type="InterPro" id="IPR020930">
    <property type="entry name" value="Ribosomal_uL5_bac-type"/>
</dbReference>
<dbReference type="HAMAP" id="MF_01333_B">
    <property type="entry name" value="Ribosomal_uL5_B"/>
    <property type="match status" value="1"/>
</dbReference>
<dbReference type="InterPro" id="IPR002132">
    <property type="entry name" value="Ribosomal_uL5"/>
</dbReference>
<evidence type="ECO:0000256" key="2">
    <source>
        <dbReference type="ARBA" id="ARBA00022980"/>
    </source>
</evidence>
<sequence length="170" mass="18906">MNRLLEKYRKEISPKLADPKITKVVINAGVGELAKNQQGLEALKRDLAAITGQTPSIRLAKKSIAAFGVREGVPVGLSVTLRGVRMFSFLDRLFSITLPRLRDFRGISDTSFDKFGNYTLGMPEHTVFPEIDFSKSTFPHGIEITIVTTAKDKEKARKLLELLGCPFVKN</sequence>
<reference evidence="9 10" key="1">
    <citation type="journal article" date="2015" name="Nature">
        <title>rRNA introns, odd ribosomes, and small enigmatic genomes across a large radiation of phyla.</title>
        <authorList>
            <person name="Brown C.T."/>
            <person name="Hug L.A."/>
            <person name="Thomas B.C."/>
            <person name="Sharon I."/>
            <person name="Castelle C.J."/>
            <person name="Singh A."/>
            <person name="Wilkins M.J."/>
            <person name="Williams K.H."/>
            <person name="Banfield J.F."/>
        </authorList>
    </citation>
    <scope>NUCLEOTIDE SEQUENCE [LARGE SCALE GENOMIC DNA]</scope>
</reference>
<name>A0A0G0UB37_9BACT</name>
<feature type="domain" description="Large ribosomal subunit protein uL5 C-terminal" evidence="8">
    <location>
        <begin position="74"/>
        <end position="167"/>
    </location>
</feature>
<dbReference type="InterPro" id="IPR031309">
    <property type="entry name" value="Ribosomal_uL5_C"/>
</dbReference>
<comment type="caution">
    <text evidence="9">The sequence shown here is derived from an EMBL/GenBank/DDBJ whole genome shotgun (WGS) entry which is preliminary data.</text>
</comment>
<evidence type="ECO:0000259" key="7">
    <source>
        <dbReference type="Pfam" id="PF00281"/>
    </source>
</evidence>
<keyword evidence="5" id="KW-0820">tRNA-binding</keyword>
<proteinExistence type="inferred from homology"/>
<keyword evidence="3 5" id="KW-0687">Ribonucleoprotein</keyword>
<evidence type="ECO:0000256" key="6">
    <source>
        <dbReference type="RuleBase" id="RU003930"/>
    </source>
</evidence>